<gene>
    <name evidence="1" type="ORF">K470DRAFT_257045</name>
</gene>
<keyword evidence="2" id="KW-1185">Reference proteome</keyword>
<sequence length="138" mass="15202">MIPESLNRHLRGYVRHSNHQESSFDAAGHASIGATQNHLANRGCWCHDGTHMTQAGEKCIEALNQPRMRRLLGLLDEPAASIHMMSIQLPPGDLPAHDGLFTKFGLGWHLPACMHLSNAVLDRLSNVVVRLFSGSDFS</sequence>
<organism evidence="1 2">
    <name type="scientific">Piedraia hortae CBS 480.64</name>
    <dbReference type="NCBI Taxonomy" id="1314780"/>
    <lineage>
        <taxon>Eukaryota</taxon>
        <taxon>Fungi</taxon>
        <taxon>Dikarya</taxon>
        <taxon>Ascomycota</taxon>
        <taxon>Pezizomycotina</taxon>
        <taxon>Dothideomycetes</taxon>
        <taxon>Dothideomycetidae</taxon>
        <taxon>Capnodiales</taxon>
        <taxon>Piedraiaceae</taxon>
        <taxon>Piedraia</taxon>
    </lineage>
</organism>
<dbReference type="AlphaFoldDB" id="A0A6A7C2B6"/>
<evidence type="ECO:0000313" key="1">
    <source>
        <dbReference type="EMBL" id="KAF2861387.1"/>
    </source>
</evidence>
<protein>
    <submittedName>
        <fullName evidence="1">Uncharacterized protein</fullName>
    </submittedName>
</protein>
<proteinExistence type="predicted"/>
<dbReference type="Proteomes" id="UP000799421">
    <property type="component" value="Unassembled WGS sequence"/>
</dbReference>
<evidence type="ECO:0000313" key="2">
    <source>
        <dbReference type="Proteomes" id="UP000799421"/>
    </source>
</evidence>
<dbReference type="OrthoDB" id="2246127at2759"/>
<reference evidence="1" key="1">
    <citation type="journal article" date="2020" name="Stud. Mycol.">
        <title>101 Dothideomycetes genomes: a test case for predicting lifestyles and emergence of pathogens.</title>
        <authorList>
            <person name="Haridas S."/>
            <person name="Albert R."/>
            <person name="Binder M."/>
            <person name="Bloem J."/>
            <person name="Labutti K."/>
            <person name="Salamov A."/>
            <person name="Andreopoulos B."/>
            <person name="Baker S."/>
            <person name="Barry K."/>
            <person name="Bills G."/>
            <person name="Bluhm B."/>
            <person name="Cannon C."/>
            <person name="Castanera R."/>
            <person name="Culley D."/>
            <person name="Daum C."/>
            <person name="Ezra D."/>
            <person name="Gonzalez J."/>
            <person name="Henrissat B."/>
            <person name="Kuo A."/>
            <person name="Liang C."/>
            <person name="Lipzen A."/>
            <person name="Lutzoni F."/>
            <person name="Magnuson J."/>
            <person name="Mondo S."/>
            <person name="Nolan M."/>
            <person name="Ohm R."/>
            <person name="Pangilinan J."/>
            <person name="Park H.-J."/>
            <person name="Ramirez L."/>
            <person name="Alfaro M."/>
            <person name="Sun H."/>
            <person name="Tritt A."/>
            <person name="Yoshinaga Y."/>
            <person name="Zwiers L.-H."/>
            <person name="Turgeon B."/>
            <person name="Goodwin S."/>
            <person name="Spatafora J."/>
            <person name="Crous P."/>
            <person name="Grigoriev I."/>
        </authorList>
    </citation>
    <scope>NUCLEOTIDE SEQUENCE</scope>
    <source>
        <strain evidence="1">CBS 480.64</strain>
    </source>
</reference>
<dbReference type="EMBL" id="MU005973">
    <property type="protein sequence ID" value="KAF2861387.1"/>
    <property type="molecule type" value="Genomic_DNA"/>
</dbReference>
<name>A0A6A7C2B6_9PEZI</name>
<accession>A0A6A7C2B6</accession>